<dbReference type="Proteomes" id="UP000251402">
    <property type="component" value="Chromosome"/>
</dbReference>
<keyword evidence="3" id="KW-1185">Reference proteome</keyword>
<feature type="domain" description="Glycosyl transferase family 1" evidence="1">
    <location>
        <begin position="205"/>
        <end position="352"/>
    </location>
</feature>
<dbReference type="Pfam" id="PF00534">
    <property type="entry name" value="Glycos_transf_1"/>
    <property type="match status" value="1"/>
</dbReference>
<sequence length="373" mass="42780">MPVKHIIVTKLFEFSGSNTHLKALISFFGPQNVLLILEDEGQVKFLEKVDESGLVRYKIKTNLCGYAHLQYRWTTNLKEAFRLLKSVFYIQLLSFRHGLADITVCAVEPEKHLYFFWAPFCKVYYILHTTPNKRYTSFTSYTCNRKLGKRKKIITVSQSNKSLISKNWEITEKKQTCVNVVYNCVTEPVDGVQLNTERYNAHPVCVITMGHVIGYKNPETWLKVAKVVTGARPKVIFIWLGNGPLLNQYQSEISNQKQIFFKGAVTNTDDYLKTAHIYYQPSFYETHGIAVVEAMSQSLPCVVSNVGGLPESVREDYNGYLVEPAAISQHAEAILKLVDNEHLRHSLGENAFTRFKENFSFEQFKTQLNSIYS</sequence>
<organism evidence="2 3">
    <name type="scientific">Mucilaginibacter rubeus</name>
    <dbReference type="NCBI Taxonomy" id="2027860"/>
    <lineage>
        <taxon>Bacteria</taxon>
        <taxon>Pseudomonadati</taxon>
        <taxon>Bacteroidota</taxon>
        <taxon>Sphingobacteriia</taxon>
        <taxon>Sphingobacteriales</taxon>
        <taxon>Sphingobacteriaceae</taxon>
        <taxon>Mucilaginibacter</taxon>
    </lineage>
</organism>
<dbReference type="GO" id="GO:0016757">
    <property type="term" value="F:glycosyltransferase activity"/>
    <property type="evidence" value="ECO:0007669"/>
    <property type="project" value="InterPro"/>
</dbReference>
<dbReference type="KEGG" id="mrub:DEO27_015720"/>
<dbReference type="AlphaFoldDB" id="A0A5C1I0K2"/>
<gene>
    <name evidence="2" type="ORF">DEO27_015720</name>
</gene>
<protein>
    <submittedName>
        <fullName evidence="2">Glycosyltransferase family 4 protein</fullName>
    </submittedName>
</protein>
<dbReference type="EMBL" id="CP043450">
    <property type="protein sequence ID" value="QEM11414.1"/>
    <property type="molecule type" value="Genomic_DNA"/>
</dbReference>
<evidence type="ECO:0000313" key="3">
    <source>
        <dbReference type="Proteomes" id="UP000251402"/>
    </source>
</evidence>
<evidence type="ECO:0000259" key="1">
    <source>
        <dbReference type="Pfam" id="PF00534"/>
    </source>
</evidence>
<dbReference type="PANTHER" id="PTHR12526">
    <property type="entry name" value="GLYCOSYLTRANSFERASE"/>
    <property type="match status" value="1"/>
</dbReference>
<dbReference type="SUPFAM" id="SSF53756">
    <property type="entry name" value="UDP-Glycosyltransferase/glycogen phosphorylase"/>
    <property type="match status" value="1"/>
</dbReference>
<proteinExistence type="predicted"/>
<dbReference type="Gene3D" id="3.40.50.2000">
    <property type="entry name" value="Glycogen Phosphorylase B"/>
    <property type="match status" value="2"/>
</dbReference>
<reference evidence="2" key="1">
    <citation type="submission" date="2019-08" db="EMBL/GenBank/DDBJ databases">
        <title>Comparative genome analysis confer to the adaptation heavy metal polluted environment.</title>
        <authorList>
            <person name="Li Y."/>
        </authorList>
    </citation>
    <scope>NUCLEOTIDE SEQUENCE [LARGE SCALE GENOMIC DNA]</scope>
    <source>
        <strain evidence="2">P1</strain>
    </source>
</reference>
<evidence type="ECO:0000313" key="2">
    <source>
        <dbReference type="EMBL" id="QEM11414.1"/>
    </source>
</evidence>
<dbReference type="CDD" id="cd03801">
    <property type="entry name" value="GT4_PimA-like"/>
    <property type="match status" value="1"/>
</dbReference>
<accession>A0A5C1I0K2</accession>
<dbReference type="OrthoDB" id="7560678at2"/>
<name>A0A5C1I0K2_9SPHI</name>
<dbReference type="InterPro" id="IPR001296">
    <property type="entry name" value="Glyco_trans_1"/>
</dbReference>
<dbReference type="RefSeq" id="WP_112573951.1">
    <property type="nucleotide sequence ID" value="NZ_CP043450.1"/>
</dbReference>